<accession>C1MNE2</accession>
<protein>
    <submittedName>
        <fullName evidence="4">Predicted protein</fullName>
    </submittedName>
</protein>
<keyword evidence="2" id="KW-0472">Membrane</keyword>
<keyword evidence="1" id="KW-0175">Coiled coil</keyword>
<dbReference type="GeneID" id="9682144"/>
<dbReference type="KEGG" id="mpp:MICPUCDRAFT_55863"/>
<dbReference type="AlphaFoldDB" id="C1MNE2"/>
<evidence type="ECO:0000313" key="4">
    <source>
        <dbReference type="EMBL" id="EEH58734.1"/>
    </source>
</evidence>
<feature type="coiled-coil region" evidence="1">
    <location>
        <begin position="290"/>
        <end position="324"/>
    </location>
</feature>
<sequence length="370" mass="38468">MRRTPLLALLALLASATLITGALAVESLLAPPEDVDAATASRPKALLSVHVAGVTAERALEDAFGHRVAAATQAVLRRRRIAGDARLAADAVDALRDGDDGVGLLYSDLTGDCDDHDGAVLWPGVGAAIAEIATAANATAAARAIEFDAEDLLGRVLVSHRTTLGGGGSGVFALPKGGGAAAIDDAIGELVCFHINVDAAFKHDAARVTKIGGGAGARKKAPATATRTRPPRLFRATLTAAEKVRRVHGARSSEYAASVRLTAAAVRIAMEKLSDARRGEAVGVMTFPGEDEVEARAEARRRALKAAEDEAAEAEKEAERSRRASTASSAVVAALFLFSSVCLGMVALCAMKFPRDALLWPPEKAWEKED</sequence>
<dbReference type="RefSeq" id="XP_003057089.1">
    <property type="nucleotide sequence ID" value="XM_003057043.1"/>
</dbReference>
<dbReference type="EMBL" id="GG663737">
    <property type="protein sequence ID" value="EEH58734.1"/>
    <property type="molecule type" value="Genomic_DNA"/>
</dbReference>
<keyword evidence="3" id="KW-0732">Signal</keyword>
<evidence type="ECO:0000256" key="2">
    <source>
        <dbReference type="SAM" id="Phobius"/>
    </source>
</evidence>
<feature type="transmembrane region" description="Helical" evidence="2">
    <location>
        <begin position="330"/>
        <end position="351"/>
    </location>
</feature>
<evidence type="ECO:0000256" key="1">
    <source>
        <dbReference type="SAM" id="Coils"/>
    </source>
</evidence>
<keyword evidence="5" id="KW-1185">Reference proteome</keyword>
<proteinExistence type="predicted"/>
<dbReference type="Proteomes" id="UP000001876">
    <property type="component" value="Unassembled WGS sequence"/>
</dbReference>
<keyword evidence="2" id="KW-1133">Transmembrane helix</keyword>
<feature type="chain" id="PRO_5002912007" evidence="3">
    <location>
        <begin position="25"/>
        <end position="370"/>
    </location>
</feature>
<evidence type="ECO:0000313" key="5">
    <source>
        <dbReference type="Proteomes" id="UP000001876"/>
    </source>
</evidence>
<name>C1MNE2_MICPC</name>
<organism evidence="5">
    <name type="scientific">Micromonas pusilla (strain CCMP1545)</name>
    <name type="common">Picoplanktonic green alga</name>
    <dbReference type="NCBI Taxonomy" id="564608"/>
    <lineage>
        <taxon>Eukaryota</taxon>
        <taxon>Viridiplantae</taxon>
        <taxon>Chlorophyta</taxon>
        <taxon>Mamiellophyceae</taxon>
        <taxon>Mamiellales</taxon>
        <taxon>Mamiellaceae</taxon>
        <taxon>Micromonas</taxon>
    </lineage>
</organism>
<evidence type="ECO:0000256" key="3">
    <source>
        <dbReference type="SAM" id="SignalP"/>
    </source>
</evidence>
<reference evidence="4 5" key="1">
    <citation type="journal article" date="2009" name="Science">
        <title>Green evolution and dynamic adaptations revealed by genomes of the marine picoeukaryotes Micromonas.</title>
        <authorList>
            <person name="Worden A.Z."/>
            <person name="Lee J.H."/>
            <person name="Mock T."/>
            <person name="Rouze P."/>
            <person name="Simmons M.P."/>
            <person name="Aerts A.L."/>
            <person name="Allen A.E."/>
            <person name="Cuvelier M.L."/>
            <person name="Derelle E."/>
            <person name="Everett M.V."/>
            <person name="Foulon E."/>
            <person name="Grimwood J."/>
            <person name="Gundlach H."/>
            <person name="Henrissat B."/>
            <person name="Napoli C."/>
            <person name="McDonald S.M."/>
            <person name="Parker M.S."/>
            <person name="Rombauts S."/>
            <person name="Salamov A."/>
            <person name="Von Dassow P."/>
            <person name="Badger J.H."/>
            <person name="Coutinho P.M."/>
            <person name="Demir E."/>
            <person name="Dubchak I."/>
            <person name="Gentemann C."/>
            <person name="Eikrem W."/>
            <person name="Gready J.E."/>
            <person name="John U."/>
            <person name="Lanier W."/>
            <person name="Lindquist E.A."/>
            <person name="Lucas S."/>
            <person name="Mayer K.F."/>
            <person name="Moreau H."/>
            <person name="Not F."/>
            <person name="Otillar R."/>
            <person name="Panaud O."/>
            <person name="Pangilinan J."/>
            <person name="Paulsen I."/>
            <person name="Piegu B."/>
            <person name="Poliakov A."/>
            <person name="Robbens S."/>
            <person name="Schmutz J."/>
            <person name="Toulza E."/>
            <person name="Wyss T."/>
            <person name="Zelensky A."/>
            <person name="Zhou K."/>
            <person name="Armbrust E.V."/>
            <person name="Bhattacharya D."/>
            <person name="Goodenough U.W."/>
            <person name="Van de Peer Y."/>
            <person name="Grigoriev I.V."/>
        </authorList>
    </citation>
    <scope>NUCLEOTIDE SEQUENCE [LARGE SCALE GENOMIC DNA]</scope>
    <source>
        <strain evidence="4 5">CCMP1545</strain>
    </source>
</reference>
<gene>
    <name evidence="4" type="ORF">MICPUCDRAFT_55863</name>
</gene>
<keyword evidence="2" id="KW-0812">Transmembrane</keyword>
<feature type="signal peptide" evidence="3">
    <location>
        <begin position="1"/>
        <end position="24"/>
    </location>
</feature>